<dbReference type="InterPro" id="IPR036890">
    <property type="entry name" value="HATPase_C_sf"/>
</dbReference>
<evidence type="ECO:0000256" key="2">
    <source>
        <dbReference type="ARBA" id="ARBA00012438"/>
    </source>
</evidence>
<dbReference type="CDD" id="cd00130">
    <property type="entry name" value="PAS"/>
    <property type="match status" value="1"/>
</dbReference>
<evidence type="ECO:0000259" key="9">
    <source>
        <dbReference type="PROSITE" id="PS50110"/>
    </source>
</evidence>
<dbReference type="KEGG" id="dpi:BN4_10934"/>
<evidence type="ECO:0000313" key="11">
    <source>
        <dbReference type="EMBL" id="CCH48171.1"/>
    </source>
</evidence>
<dbReference type="Pfam" id="PF02518">
    <property type="entry name" value="HATPase_c"/>
    <property type="match status" value="1"/>
</dbReference>
<dbReference type="eggNOG" id="COG4191">
    <property type="taxonomic scope" value="Bacteria"/>
</dbReference>
<dbReference type="RefSeq" id="WP_015414222.1">
    <property type="nucleotide sequence ID" value="NC_020409.1"/>
</dbReference>
<dbReference type="EC" id="2.7.13.3" evidence="2"/>
<dbReference type="FunFam" id="3.40.50.2300:FF:000018">
    <property type="entry name" value="DNA-binding transcriptional regulator NtrC"/>
    <property type="match status" value="1"/>
</dbReference>
<feature type="domain" description="Histidine kinase" evidence="8">
    <location>
        <begin position="421"/>
        <end position="635"/>
    </location>
</feature>
<gene>
    <name evidence="11" type="ordered locus">BN4_10934</name>
</gene>
<dbReference type="PANTHER" id="PTHR43547">
    <property type="entry name" value="TWO-COMPONENT HISTIDINE KINASE"/>
    <property type="match status" value="1"/>
</dbReference>
<keyword evidence="4" id="KW-0902">Two-component regulatory system</keyword>
<sequence length="639" mass="71008">MTQLPILLVDDEDGIRKVLSISLEDSGYTVDTASDVESALSLFHAKHHPLVITDIKMPGRSGIDLLRALKQIAPETEVIMITGHGDVELAVQSLKNDAFDFIMKPINDEVLTFALQRAQERILMRRSLQEYTCNLEELIERKSTQLIEAERRAAACQLFEGLTSSLSAFASNLDNLSVFNQMPMFVSIHNRDKGVVTVNQHYRKRLGDLAGKKSWSMYVGLEDGEKQCPVAKTIETGQAQRESRVVRCVNGNDHAVIVDTVPIMSTDDGVELVLEFMVDLLEAETLREELRTTRHKYEQLFNQSPCFISVQDRDFHINSANARYIENFGDFTGRPCYESLMHRQRPCIECPLQQTFVDGQTHQLETVVTNRKGEKVNILIWSSPIRDASGEMIEAVEMITDITQIRKLQDRLTSLGLLLGSTAHGIKGLLTGIDGAIYRLGSGLEKRNFDRMGDGFNDLQTLTDRMKQTVLDILYYAKKRELNWKEMDAARFTMDLYASFAAKAKKMGVILDLDMGAVLGSFKVDKSILASALGNIIENGIDACAAHPEGKGRVTLKVYADLGQIAFRVTDNGIGMEREVREKLFTLFFSSKGSSGTGIGLFIAHEIVTQHGGSITVDSEPGKGAVFTVCVPRELSVGG</sequence>
<evidence type="ECO:0000259" key="8">
    <source>
        <dbReference type="PROSITE" id="PS50109"/>
    </source>
</evidence>
<keyword evidence="12" id="KW-1185">Reference proteome</keyword>
<dbReference type="PRINTS" id="PR00344">
    <property type="entry name" value="BCTRLSENSOR"/>
</dbReference>
<dbReference type="SMART" id="SM00387">
    <property type="entry name" value="HATPase_c"/>
    <property type="match status" value="1"/>
</dbReference>
<dbReference type="STRING" id="1322246.BN4_10934"/>
<dbReference type="PATRIC" id="fig|879567.3.peg.959"/>
<dbReference type="PANTHER" id="PTHR43547:SF2">
    <property type="entry name" value="HYBRID SIGNAL TRANSDUCTION HISTIDINE KINASE C"/>
    <property type="match status" value="1"/>
</dbReference>
<dbReference type="NCBIfam" id="TIGR00229">
    <property type="entry name" value="sensory_box"/>
    <property type="match status" value="1"/>
</dbReference>
<dbReference type="HOGENOM" id="CLU_000445_114_72_7"/>
<evidence type="ECO:0000259" key="10">
    <source>
        <dbReference type="PROSITE" id="PS50113"/>
    </source>
</evidence>
<dbReference type="Gene3D" id="3.30.565.10">
    <property type="entry name" value="Histidine kinase-like ATPase, C-terminal domain"/>
    <property type="match status" value="1"/>
</dbReference>
<dbReference type="BioCyc" id="DPIE1322246:BN4_RS04765-MONOMER"/>
<feature type="domain" description="Response regulatory" evidence="9">
    <location>
        <begin position="5"/>
        <end position="119"/>
    </location>
</feature>
<dbReference type="InterPro" id="IPR011006">
    <property type="entry name" value="CheY-like_superfamily"/>
</dbReference>
<keyword evidence="11" id="KW-0418">Kinase</keyword>
<dbReference type="AlphaFoldDB" id="M1WJM8"/>
<evidence type="ECO:0000256" key="1">
    <source>
        <dbReference type="ARBA" id="ARBA00000085"/>
    </source>
</evidence>
<dbReference type="InterPro" id="IPR000700">
    <property type="entry name" value="PAS-assoc_C"/>
</dbReference>
<dbReference type="PROSITE" id="PS50113">
    <property type="entry name" value="PAC"/>
    <property type="match status" value="2"/>
</dbReference>
<dbReference type="InterPro" id="IPR035965">
    <property type="entry name" value="PAS-like_dom_sf"/>
</dbReference>
<comment type="catalytic activity">
    <reaction evidence="1">
        <text>ATP + protein L-histidine = ADP + protein N-phospho-L-histidine.</text>
        <dbReference type="EC" id="2.7.13.3"/>
    </reaction>
</comment>
<reference evidence="12" key="2">
    <citation type="journal article" date="2013" name="Stand. Genomic Sci.">
        <title>Complete genome sequence of Desulfocapsa sulfexigens, a marine deltaproteobacterium specialized in disproportionating inorganic sulfur compounds.</title>
        <authorList>
            <person name="Finster K.W."/>
            <person name="Kjeldsen K.U."/>
            <person name="Kube M."/>
            <person name="Reinhardt R."/>
            <person name="Mussmann M."/>
            <person name="Amann R."/>
            <person name="Schreiber L."/>
        </authorList>
    </citation>
    <scope>NUCLEOTIDE SEQUENCE [LARGE SCALE GENOMIC DNA]</scope>
    <source>
        <strain evidence="12">DSM 10523 / SB164P1</strain>
    </source>
</reference>
<dbReference type="SMART" id="SM00448">
    <property type="entry name" value="REC"/>
    <property type="match status" value="1"/>
</dbReference>
<dbReference type="Proteomes" id="UP000011724">
    <property type="component" value="Chromosome"/>
</dbReference>
<evidence type="ECO:0000256" key="4">
    <source>
        <dbReference type="ARBA" id="ARBA00023012"/>
    </source>
</evidence>
<dbReference type="InterPro" id="IPR005467">
    <property type="entry name" value="His_kinase_dom"/>
</dbReference>
<evidence type="ECO:0000256" key="3">
    <source>
        <dbReference type="ARBA" id="ARBA00022553"/>
    </source>
</evidence>
<protein>
    <recommendedName>
        <fullName evidence="2">histidine kinase</fullName>
        <ecNumber evidence="2">2.7.13.3</ecNumber>
    </recommendedName>
</protein>
<name>M1WJM8_PSEP2</name>
<dbReference type="Gene3D" id="3.30.450.20">
    <property type="entry name" value="PAS domain"/>
    <property type="match status" value="2"/>
</dbReference>
<dbReference type="SUPFAM" id="SSF52172">
    <property type="entry name" value="CheY-like"/>
    <property type="match status" value="1"/>
</dbReference>
<dbReference type="OrthoDB" id="9805967at2"/>
<feature type="modified residue" description="4-aspartylphosphate" evidence="7">
    <location>
        <position position="54"/>
    </location>
</feature>
<accession>M1WJM8</accession>
<dbReference type="eggNOG" id="COG2204">
    <property type="taxonomic scope" value="Bacteria"/>
</dbReference>
<dbReference type="InterPro" id="IPR013656">
    <property type="entry name" value="PAS_4"/>
</dbReference>
<dbReference type="PROSITE" id="PS50109">
    <property type="entry name" value="HIS_KIN"/>
    <property type="match status" value="1"/>
</dbReference>
<organism evidence="11 12">
    <name type="scientific">Pseudodesulfovibrio piezophilus (strain DSM 21447 / JCM 15486 / C1TLV30)</name>
    <name type="common">Desulfovibrio piezophilus</name>
    <dbReference type="NCBI Taxonomy" id="1322246"/>
    <lineage>
        <taxon>Bacteria</taxon>
        <taxon>Pseudomonadati</taxon>
        <taxon>Thermodesulfobacteriota</taxon>
        <taxon>Desulfovibrionia</taxon>
        <taxon>Desulfovibrionales</taxon>
        <taxon>Desulfovibrionaceae</taxon>
    </lineage>
</organism>
<dbReference type="InterPro" id="IPR001789">
    <property type="entry name" value="Sig_transdc_resp-reg_receiver"/>
</dbReference>
<feature type="domain" description="PAC" evidence="10">
    <location>
        <begin position="239"/>
        <end position="292"/>
    </location>
</feature>
<dbReference type="PROSITE" id="PS50110">
    <property type="entry name" value="RESPONSE_REGULATORY"/>
    <property type="match status" value="1"/>
</dbReference>
<dbReference type="InterPro" id="IPR004358">
    <property type="entry name" value="Sig_transdc_His_kin-like_C"/>
</dbReference>
<dbReference type="Gene3D" id="3.40.50.2300">
    <property type="match status" value="1"/>
</dbReference>
<dbReference type="Pfam" id="PF08448">
    <property type="entry name" value="PAS_4"/>
    <property type="match status" value="2"/>
</dbReference>
<dbReference type="GO" id="GO:0000155">
    <property type="term" value="F:phosphorelay sensor kinase activity"/>
    <property type="evidence" value="ECO:0007669"/>
    <property type="project" value="TreeGrafter"/>
</dbReference>
<keyword evidence="11" id="KW-0808">Transferase</keyword>
<feature type="domain" description="PAC" evidence="10">
    <location>
        <begin position="362"/>
        <end position="414"/>
    </location>
</feature>
<keyword evidence="5" id="KW-0805">Transcription regulation</keyword>
<evidence type="ECO:0000256" key="7">
    <source>
        <dbReference type="PROSITE-ProRule" id="PRU00169"/>
    </source>
</evidence>
<keyword evidence="6" id="KW-0804">Transcription</keyword>
<evidence type="ECO:0000256" key="5">
    <source>
        <dbReference type="ARBA" id="ARBA00023015"/>
    </source>
</evidence>
<dbReference type="Pfam" id="PF00072">
    <property type="entry name" value="Response_reg"/>
    <property type="match status" value="1"/>
</dbReference>
<dbReference type="SMART" id="SM00091">
    <property type="entry name" value="PAS"/>
    <property type="match status" value="2"/>
</dbReference>
<dbReference type="SUPFAM" id="SSF55874">
    <property type="entry name" value="ATPase domain of HSP90 chaperone/DNA topoisomerase II/histidine kinase"/>
    <property type="match status" value="1"/>
</dbReference>
<dbReference type="EMBL" id="FO203427">
    <property type="protein sequence ID" value="CCH48171.1"/>
    <property type="molecule type" value="Genomic_DNA"/>
</dbReference>
<evidence type="ECO:0000256" key="6">
    <source>
        <dbReference type="ARBA" id="ARBA00023163"/>
    </source>
</evidence>
<proteinExistence type="predicted"/>
<dbReference type="SUPFAM" id="SSF55785">
    <property type="entry name" value="PYP-like sensor domain (PAS domain)"/>
    <property type="match status" value="2"/>
</dbReference>
<dbReference type="InterPro" id="IPR000014">
    <property type="entry name" value="PAS"/>
</dbReference>
<evidence type="ECO:0000313" key="12">
    <source>
        <dbReference type="Proteomes" id="UP000011724"/>
    </source>
</evidence>
<dbReference type="InterPro" id="IPR003594">
    <property type="entry name" value="HATPase_dom"/>
</dbReference>
<reference evidence="11 12" key="1">
    <citation type="journal article" date="2013" name="PLoS ONE">
        <title>The first genomic and proteomic characterization of a deep-sea sulfate reducer: insights into the piezophilic lifestyle of Desulfovibrio piezophilus.</title>
        <authorList>
            <person name="Pradel N."/>
            <person name="Ji B."/>
            <person name="Gimenez G."/>
            <person name="Talla E."/>
            <person name="Lenoble P."/>
            <person name="Garel M."/>
            <person name="Tamburini C."/>
            <person name="Fourquet P."/>
            <person name="Lebrun R."/>
            <person name="Bertin P."/>
            <person name="Denis Y."/>
            <person name="Pophillat M."/>
            <person name="Barbe V."/>
            <person name="Ollivier B."/>
            <person name="Dolla A."/>
        </authorList>
    </citation>
    <scope>NUCLEOTIDE SEQUENCE [LARGE SCALE GENOMIC DNA]</scope>
    <source>
        <strain evidence="12">DSM 10523 / SB164P1</strain>
    </source>
</reference>
<keyword evidence="3 7" id="KW-0597">Phosphoprotein</keyword>